<protein>
    <recommendedName>
        <fullName evidence="11">Scavenger receptor class B member 1</fullName>
    </recommendedName>
    <alternativeName>
        <fullName evidence="12">SR-BI</fullName>
    </alternativeName>
</protein>
<dbReference type="InterPro" id="IPR005428">
    <property type="entry name" value="CD36/SCARB1/SNMP1"/>
</dbReference>
<evidence type="ECO:0000256" key="10">
    <source>
        <dbReference type="ARBA" id="ARBA00023180"/>
    </source>
</evidence>
<dbReference type="Proteomes" id="UP000054359">
    <property type="component" value="Unassembled WGS sequence"/>
</dbReference>
<evidence type="ECO:0000256" key="1">
    <source>
        <dbReference type="ARBA" id="ARBA00004189"/>
    </source>
</evidence>
<gene>
    <name evidence="14" type="ORF">X975_23651</name>
</gene>
<dbReference type="PANTHER" id="PTHR11923:SF110">
    <property type="entry name" value="SCAVENGER RECEPTOR CLASS B MEMBER 1"/>
    <property type="match status" value="1"/>
</dbReference>
<evidence type="ECO:0000256" key="9">
    <source>
        <dbReference type="ARBA" id="ARBA00023170"/>
    </source>
</evidence>
<dbReference type="PRINTS" id="PR01610">
    <property type="entry name" value="CD36ANTIGEN"/>
</dbReference>
<evidence type="ECO:0000313" key="15">
    <source>
        <dbReference type="Proteomes" id="UP000054359"/>
    </source>
</evidence>
<dbReference type="EMBL" id="KK116898">
    <property type="protein sequence ID" value="KFM69030.1"/>
    <property type="molecule type" value="Genomic_DNA"/>
</dbReference>
<comment type="similarity">
    <text evidence="3">Belongs to the CD36 family.</text>
</comment>
<dbReference type="GO" id="GO:0005044">
    <property type="term" value="F:scavenger receptor activity"/>
    <property type="evidence" value="ECO:0007669"/>
    <property type="project" value="TreeGrafter"/>
</dbReference>
<organism evidence="14 15">
    <name type="scientific">Stegodyphus mimosarum</name>
    <name type="common">African social velvet spider</name>
    <dbReference type="NCBI Taxonomy" id="407821"/>
    <lineage>
        <taxon>Eukaryota</taxon>
        <taxon>Metazoa</taxon>
        <taxon>Ecdysozoa</taxon>
        <taxon>Arthropoda</taxon>
        <taxon>Chelicerata</taxon>
        <taxon>Arachnida</taxon>
        <taxon>Araneae</taxon>
        <taxon>Araneomorphae</taxon>
        <taxon>Entelegynae</taxon>
        <taxon>Eresoidea</taxon>
        <taxon>Eresidae</taxon>
        <taxon>Stegodyphus</taxon>
    </lineage>
</organism>
<comment type="subcellular location">
    <subcellularLocation>
        <location evidence="2">Cell membrane</location>
        <topology evidence="2">Multi-pass membrane protein</topology>
    </subcellularLocation>
    <subcellularLocation>
        <location evidence="1">Membrane</location>
        <location evidence="1">Caveola</location>
        <topology evidence="1">Multi-pass membrane protein</topology>
    </subcellularLocation>
</comment>
<evidence type="ECO:0000256" key="13">
    <source>
        <dbReference type="SAM" id="Phobius"/>
    </source>
</evidence>
<reference evidence="14 15" key="1">
    <citation type="submission" date="2013-11" db="EMBL/GenBank/DDBJ databases">
        <title>Genome sequencing of Stegodyphus mimosarum.</title>
        <authorList>
            <person name="Bechsgaard J."/>
        </authorList>
    </citation>
    <scope>NUCLEOTIDE SEQUENCE [LARGE SCALE GENOMIC DNA]</scope>
</reference>
<evidence type="ECO:0000256" key="8">
    <source>
        <dbReference type="ARBA" id="ARBA00023157"/>
    </source>
</evidence>
<dbReference type="GO" id="GO:0005901">
    <property type="term" value="C:caveola"/>
    <property type="evidence" value="ECO:0007669"/>
    <property type="project" value="UniProtKB-SubCell"/>
</dbReference>
<evidence type="ECO:0000256" key="3">
    <source>
        <dbReference type="ARBA" id="ARBA00010532"/>
    </source>
</evidence>
<evidence type="ECO:0000256" key="7">
    <source>
        <dbReference type="ARBA" id="ARBA00023136"/>
    </source>
</evidence>
<keyword evidence="7 13" id="KW-0472">Membrane</keyword>
<feature type="transmembrane region" description="Helical" evidence="13">
    <location>
        <begin position="439"/>
        <end position="465"/>
    </location>
</feature>
<feature type="non-terminal residue" evidence="14">
    <location>
        <position position="487"/>
    </location>
</feature>
<dbReference type="PRINTS" id="PR01609">
    <property type="entry name" value="CD36FAMILY"/>
</dbReference>
<dbReference type="PANTHER" id="PTHR11923">
    <property type="entry name" value="SCAVENGER RECEPTOR CLASS B TYPE-1 SR-B1"/>
    <property type="match status" value="1"/>
</dbReference>
<evidence type="ECO:0000256" key="4">
    <source>
        <dbReference type="ARBA" id="ARBA00022475"/>
    </source>
</evidence>
<keyword evidence="5 13" id="KW-0812">Transmembrane</keyword>
<dbReference type="OMA" id="YMADPHY"/>
<keyword evidence="6 13" id="KW-1133">Transmembrane helix</keyword>
<evidence type="ECO:0000256" key="5">
    <source>
        <dbReference type="ARBA" id="ARBA00022692"/>
    </source>
</evidence>
<evidence type="ECO:0000256" key="12">
    <source>
        <dbReference type="ARBA" id="ARBA00042244"/>
    </source>
</evidence>
<name>A0A087TV91_STEMI</name>
<keyword evidence="15" id="KW-1185">Reference proteome</keyword>
<dbReference type="InterPro" id="IPR002159">
    <property type="entry name" value="CD36_fam"/>
</dbReference>
<evidence type="ECO:0000256" key="6">
    <source>
        <dbReference type="ARBA" id="ARBA00022989"/>
    </source>
</evidence>
<evidence type="ECO:0000256" key="11">
    <source>
        <dbReference type="ARBA" id="ARBA00040821"/>
    </source>
</evidence>
<feature type="transmembrane region" description="Helical" evidence="13">
    <location>
        <begin position="7"/>
        <end position="32"/>
    </location>
</feature>
<evidence type="ECO:0000256" key="2">
    <source>
        <dbReference type="ARBA" id="ARBA00004651"/>
    </source>
</evidence>
<keyword evidence="10" id="KW-0325">Glycoprotein</keyword>
<dbReference type="AlphaFoldDB" id="A0A087TV91"/>
<keyword evidence="8" id="KW-1015">Disulfide bond</keyword>
<dbReference type="STRING" id="407821.A0A087TV91"/>
<evidence type="ECO:0000313" key="14">
    <source>
        <dbReference type="EMBL" id="KFM69030.1"/>
    </source>
</evidence>
<dbReference type="OrthoDB" id="514335at2759"/>
<accession>A0A087TV91</accession>
<proteinExistence type="inferred from homology"/>
<sequence length="487" mass="55153">MFSHRKLVVWLSIGAFLAISGIVFFLCFPVIFNTLLKKQIALENGTIGYNVWQDIPLPIYQRLYFFNITNAENVMRRREKPKLQEVGPYTFRSRWVKESIVWHPNGTVSFKEVRTFVFLRNESVGSQDDKIVTLNAPLLLAANFLKSYDLPIRLAASFLFGVAGERLIVTKSIKQLAFDGYRDIIILLSPLLKRDIPFKDGLFSWLYGKNDTNDGVYTVFTGENGLDKLNVINMWNGKDSLNFWKGKSCNMFNGSNAEIGPPIAPYQNTYTFFQSVFCRSITLDYMGDVEHLGVISRRFMTTNMTFANGTQNPANACFGTEMKLASGTQDISSCQYGAPVVLSFPHFYFADPSYLKGVDGLHPNSSLHSFHIDVEPNTGFSIDAAVRFQVNLNVQRISGISQLSNVRQVMFPVFWAEIAFTLTDDLAHVFKSKVNQPKVIAFSFIFGLIALGSFIWICAMLFICWMKRQGKKITSGPTERTPLLQHH</sequence>
<keyword evidence="9 14" id="KW-0675">Receptor</keyword>
<keyword evidence="4" id="KW-1003">Cell membrane</keyword>
<dbReference type="Pfam" id="PF01130">
    <property type="entry name" value="CD36"/>
    <property type="match status" value="1"/>
</dbReference>
<dbReference type="GO" id="GO:0005737">
    <property type="term" value="C:cytoplasm"/>
    <property type="evidence" value="ECO:0007669"/>
    <property type="project" value="TreeGrafter"/>
</dbReference>